<name>A0ABQ6DWM3_9GAMM</name>
<gene>
    <name evidence="1" type="ORF">GCM10007916_06200</name>
</gene>
<sequence>MPITKVKSEVQKLTDILNDDVIADECTAGELRAVHDQLQEAILSRDPAQLIRDKKLTQQLLVFEESNPLVGKVIKDLMTALSGMGI</sequence>
<dbReference type="RefSeq" id="WP_284202666.1">
    <property type="nucleotide sequence ID" value="NZ_BSPQ01000001.1"/>
</dbReference>
<dbReference type="Pfam" id="PF14357">
    <property type="entry name" value="DUF4404"/>
    <property type="match status" value="1"/>
</dbReference>
<dbReference type="InterPro" id="IPR025516">
    <property type="entry name" value="DUF4404"/>
</dbReference>
<organism evidence="1 2">
    <name type="scientific">Psychromonas marina</name>
    <dbReference type="NCBI Taxonomy" id="88364"/>
    <lineage>
        <taxon>Bacteria</taxon>
        <taxon>Pseudomonadati</taxon>
        <taxon>Pseudomonadota</taxon>
        <taxon>Gammaproteobacteria</taxon>
        <taxon>Alteromonadales</taxon>
        <taxon>Psychromonadaceae</taxon>
        <taxon>Psychromonas</taxon>
    </lineage>
</organism>
<evidence type="ECO:0000313" key="1">
    <source>
        <dbReference type="EMBL" id="GLS89553.1"/>
    </source>
</evidence>
<dbReference type="Proteomes" id="UP001157353">
    <property type="component" value="Unassembled WGS sequence"/>
</dbReference>
<comment type="caution">
    <text evidence="1">The sequence shown here is derived from an EMBL/GenBank/DDBJ whole genome shotgun (WGS) entry which is preliminary data.</text>
</comment>
<proteinExistence type="predicted"/>
<evidence type="ECO:0000313" key="2">
    <source>
        <dbReference type="Proteomes" id="UP001157353"/>
    </source>
</evidence>
<protein>
    <recommendedName>
        <fullName evidence="3">DUF4404 family protein</fullName>
    </recommendedName>
</protein>
<keyword evidence="2" id="KW-1185">Reference proteome</keyword>
<reference evidence="2" key="1">
    <citation type="journal article" date="2019" name="Int. J. Syst. Evol. Microbiol.">
        <title>The Global Catalogue of Microorganisms (GCM) 10K type strain sequencing project: providing services to taxonomists for standard genome sequencing and annotation.</title>
        <authorList>
            <consortium name="The Broad Institute Genomics Platform"/>
            <consortium name="The Broad Institute Genome Sequencing Center for Infectious Disease"/>
            <person name="Wu L."/>
            <person name="Ma J."/>
        </authorList>
    </citation>
    <scope>NUCLEOTIDE SEQUENCE [LARGE SCALE GENOMIC DNA]</scope>
    <source>
        <strain evidence="2">NBRC 103166</strain>
    </source>
</reference>
<accession>A0ABQ6DWM3</accession>
<evidence type="ECO:0008006" key="3">
    <source>
        <dbReference type="Google" id="ProtNLM"/>
    </source>
</evidence>
<dbReference type="EMBL" id="BSPQ01000001">
    <property type="protein sequence ID" value="GLS89553.1"/>
    <property type="molecule type" value="Genomic_DNA"/>
</dbReference>